<evidence type="ECO:0000313" key="3">
    <source>
        <dbReference type="EMBL" id="MFC3686807.1"/>
    </source>
</evidence>
<gene>
    <name evidence="3" type="ORF">ACFOLH_00455</name>
</gene>
<protein>
    <recommendedName>
        <fullName evidence="5">Secreted protein</fullName>
    </recommendedName>
</protein>
<dbReference type="PROSITE" id="PS51257">
    <property type="entry name" value="PROKAR_LIPOPROTEIN"/>
    <property type="match status" value="1"/>
</dbReference>
<accession>A0ABV7WBI3</accession>
<evidence type="ECO:0000256" key="1">
    <source>
        <dbReference type="SAM" id="MobiDB-lite"/>
    </source>
</evidence>
<evidence type="ECO:0000256" key="2">
    <source>
        <dbReference type="SAM" id="SignalP"/>
    </source>
</evidence>
<dbReference type="RefSeq" id="WP_340293932.1">
    <property type="nucleotide sequence ID" value="NZ_JBBEOI010000129.1"/>
</dbReference>
<keyword evidence="4" id="KW-1185">Reference proteome</keyword>
<sequence length="250" mass="24541">MRRDARQHLLSAAAAALLLAGCGTASTAADGAGAAASGGARTPDGADAPGTAEPSADGASSSPPLREGQGRLAEEPAFVDELDEASDAWPDPDAFTGDGYRLAAGETVDVPYSAPGSALGSLLVVAVTMPETGAVTAVCDLGPALSVSLELRAEGGWLVEQTTDGTPVELDSGTLDPGQRGEPGEATALRLLCSDSPDGLAVGVSLHGAGLSFVTGATGAVPAGGPTWRVSSTGDVGSVLDSVDVYLVEA</sequence>
<organism evidence="3 4">
    <name type="scientific">Aquipuribacter hungaricus</name>
    <dbReference type="NCBI Taxonomy" id="545624"/>
    <lineage>
        <taxon>Bacteria</taxon>
        <taxon>Bacillati</taxon>
        <taxon>Actinomycetota</taxon>
        <taxon>Actinomycetes</taxon>
        <taxon>Micrococcales</taxon>
        <taxon>Intrasporangiaceae</taxon>
        <taxon>Aquipuribacter</taxon>
    </lineage>
</organism>
<proteinExistence type="predicted"/>
<feature type="compositionally biased region" description="Low complexity" evidence="1">
    <location>
        <begin position="28"/>
        <end position="40"/>
    </location>
</feature>
<feature type="signal peptide" evidence="2">
    <location>
        <begin position="1"/>
        <end position="28"/>
    </location>
</feature>
<keyword evidence="2" id="KW-0732">Signal</keyword>
<dbReference type="EMBL" id="JBHRWW010000001">
    <property type="protein sequence ID" value="MFC3686807.1"/>
    <property type="molecule type" value="Genomic_DNA"/>
</dbReference>
<name>A0ABV7WBI3_9MICO</name>
<feature type="chain" id="PRO_5046870630" description="Secreted protein" evidence="2">
    <location>
        <begin position="29"/>
        <end position="250"/>
    </location>
</feature>
<evidence type="ECO:0000313" key="4">
    <source>
        <dbReference type="Proteomes" id="UP001595685"/>
    </source>
</evidence>
<reference evidence="4" key="1">
    <citation type="journal article" date="2019" name="Int. J. Syst. Evol. Microbiol.">
        <title>The Global Catalogue of Microorganisms (GCM) 10K type strain sequencing project: providing services to taxonomists for standard genome sequencing and annotation.</title>
        <authorList>
            <consortium name="The Broad Institute Genomics Platform"/>
            <consortium name="The Broad Institute Genome Sequencing Center for Infectious Disease"/>
            <person name="Wu L."/>
            <person name="Ma J."/>
        </authorList>
    </citation>
    <scope>NUCLEOTIDE SEQUENCE [LARGE SCALE GENOMIC DNA]</scope>
    <source>
        <strain evidence="4">NCAIM B.02333</strain>
    </source>
</reference>
<feature type="region of interest" description="Disordered" evidence="1">
    <location>
        <begin position="28"/>
        <end position="70"/>
    </location>
</feature>
<comment type="caution">
    <text evidence="3">The sequence shown here is derived from an EMBL/GenBank/DDBJ whole genome shotgun (WGS) entry which is preliminary data.</text>
</comment>
<evidence type="ECO:0008006" key="5">
    <source>
        <dbReference type="Google" id="ProtNLM"/>
    </source>
</evidence>
<dbReference type="Proteomes" id="UP001595685">
    <property type="component" value="Unassembled WGS sequence"/>
</dbReference>